<sequence length="347" mass="40928">MTFTEQEQEKFCSKIIKRRDILNYVVVLCEGNPTFENLYNPQQISKLERIPDANFWKSTIPKWWNRKQPKFIPCGGRSSVLSVYAQLREIHNSNPENSYLNPEKLFALVDLDLQPCPLLDFCDQYPDIEDLYYATYQNYRVRKEAIWDSHILVTGWSHKESYFLEPDLLAYLQAEGEYILHWDQETLIADDIYQQIAKDLPIDNKYLKNGDLKNYFNRAFKRISSCFENSVNNPDELSEMWLESFNQCISISNSASKRKLVDCLLTIGKAKPYWENKMDKKITITHQYQVSSEQALRDSLILEIGKFYGDRTPYPSDAEISNIPYHIPHWVYALWECEQQSRYESGL</sequence>
<evidence type="ECO:0000313" key="1">
    <source>
        <dbReference type="EMBL" id="MEA5480195.1"/>
    </source>
</evidence>
<dbReference type="Proteomes" id="UP001301388">
    <property type="component" value="Unassembled WGS sequence"/>
</dbReference>
<reference evidence="1 2" key="1">
    <citation type="submission" date="2023-12" db="EMBL/GenBank/DDBJ databases">
        <title>Baltic Sea Cyanobacteria.</title>
        <authorList>
            <person name="Delbaje E."/>
            <person name="Fewer D.P."/>
            <person name="Shishido T.K."/>
        </authorList>
    </citation>
    <scope>NUCLEOTIDE SEQUENCE [LARGE SCALE GENOMIC DNA]</scope>
    <source>
        <strain evidence="1 2">UHCC 0370</strain>
    </source>
</reference>
<proteinExistence type="predicted"/>
<protein>
    <recommendedName>
        <fullName evidence="3">DUF4435 domain-containing protein</fullName>
    </recommendedName>
</protein>
<organism evidence="1 2">
    <name type="scientific">Pseudanabaena galeata UHCC 0370</name>
    <dbReference type="NCBI Taxonomy" id="3110310"/>
    <lineage>
        <taxon>Bacteria</taxon>
        <taxon>Bacillati</taxon>
        <taxon>Cyanobacteriota</taxon>
        <taxon>Cyanophyceae</taxon>
        <taxon>Pseudanabaenales</taxon>
        <taxon>Pseudanabaenaceae</taxon>
        <taxon>Pseudanabaena</taxon>
    </lineage>
</organism>
<name>A0ABU5TPX0_9CYAN</name>
<keyword evidence="2" id="KW-1185">Reference proteome</keyword>
<dbReference type="RefSeq" id="WP_323263254.1">
    <property type="nucleotide sequence ID" value="NZ_JAYGIE010000112.1"/>
</dbReference>
<evidence type="ECO:0000313" key="2">
    <source>
        <dbReference type="Proteomes" id="UP001301388"/>
    </source>
</evidence>
<accession>A0ABU5TPX0</accession>
<dbReference type="EMBL" id="JAYGIE010000112">
    <property type="protein sequence ID" value="MEA5480195.1"/>
    <property type="molecule type" value="Genomic_DNA"/>
</dbReference>
<gene>
    <name evidence="1" type="ORF">VB774_21400</name>
</gene>
<evidence type="ECO:0008006" key="3">
    <source>
        <dbReference type="Google" id="ProtNLM"/>
    </source>
</evidence>
<comment type="caution">
    <text evidence="1">The sequence shown here is derived from an EMBL/GenBank/DDBJ whole genome shotgun (WGS) entry which is preliminary data.</text>
</comment>